<evidence type="ECO:0000256" key="6">
    <source>
        <dbReference type="ARBA" id="ARBA00023242"/>
    </source>
</evidence>
<protein>
    <submittedName>
        <fullName evidence="8">Uncharacterized protein</fullName>
    </submittedName>
</protein>
<dbReference type="GO" id="GO:0030687">
    <property type="term" value="C:preribosome, large subunit precursor"/>
    <property type="evidence" value="ECO:0007669"/>
    <property type="project" value="TreeGrafter"/>
</dbReference>
<evidence type="ECO:0000256" key="7">
    <source>
        <dbReference type="SAM" id="MobiDB-lite"/>
    </source>
</evidence>
<dbReference type="GO" id="GO:0005737">
    <property type="term" value="C:cytoplasm"/>
    <property type="evidence" value="ECO:0007669"/>
    <property type="project" value="UniProtKB-SubCell"/>
</dbReference>
<dbReference type="VEuPathDB" id="FungiDB:DIURU_004037"/>
<dbReference type="PANTHER" id="PTHR28280:SF1">
    <property type="entry name" value="SHUTTLING PRE-60S FACTOR ECM1"/>
    <property type="match status" value="1"/>
</dbReference>
<dbReference type="OrthoDB" id="4068492at2759"/>
<dbReference type="PANTHER" id="PTHR28280">
    <property type="entry name" value="SHUTTLING PRE-60S FACTOR ECM1"/>
    <property type="match status" value="1"/>
</dbReference>
<dbReference type="RefSeq" id="XP_034011058.1">
    <property type="nucleotide sequence ID" value="XM_034156866.1"/>
</dbReference>
<proteinExistence type="predicted"/>
<evidence type="ECO:0000256" key="5">
    <source>
        <dbReference type="ARBA" id="ARBA00022517"/>
    </source>
</evidence>
<keyword evidence="4" id="KW-0963">Cytoplasm</keyword>
<evidence type="ECO:0000313" key="8">
    <source>
        <dbReference type="EMBL" id="KAA8899780.1"/>
    </source>
</evidence>
<dbReference type="Pfam" id="PF09135">
    <property type="entry name" value="Alb1"/>
    <property type="match status" value="1"/>
</dbReference>
<gene>
    <name evidence="8" type="ORF">DIURU_004037</name>
</gene>
<accession>A0A642UIN2</accession>
<comment type="caution">
    <text evidence="8">The sequence shown here is derived from an EMBL/GenBank/DDBJ whole genome shotgun (WGS) entry which is preliminary data.</text>
</comment>
<dbReference type="Proteomes" id="UP000449547">
    <property type="component" value="Unassembled WGS sequence"/>
</dbReference>
<reference evidence="8 9" key="1">
    <citation type="submission" date="2019-07" db="EMBL/GenBank/DDBJ databases">
        <title>Genome assembly of two rare yeast pathogens: Diutina rugosa and Trichomonascus ciferrii.</title>
        <authorList>
            <person name="Mixao V."/>
            <person name="Saus E."/>
            <person name="Hansen A."/>
            <person name="Lass-Flor C."/>
            <person name="Gabaldon T."/>
        </authorList>
    </citation>
    <scope>NUCLEOTIDE SEQUENCE [LARGE SCALE GENOMIC DNA]</scope>
    <source>
        <strain evidence="8 9">CBS 613</strain>
    </source>
</reference>
<dbReference type="GO" id="GO:0005730">
    <property type="term" value="C:nucleolus"/>
    <property type="evidence" value="ECO:0007669"/>
    <property type="project" value="TreeGrafter"/>
</dbReference>
<organism evidence="8 9">
    <name type="scientific">Diutina rugosa</name>
    <name type="common">Yeast</name>
    <name type="synonym">Candida rugosa</name>
    <dbReference type="NCBI Taxonomy" id="5481"/>
    <lineage>
        <taxon>Eukaryota</taxon>
        <taxon>Fungi</taxon>
        <taxon>Dikarya</taxon>
        <taxon>Ascomycota</taxon>
        <taxon>Saccharomycotina</taxon>
        <taxon>Pichiomycetes</taxon>
        <taxon>Debaryomycetaceae</taxon>
        <taxon>Diutina</taxon>
    </lineage>
</organism>
<dbReference type="InterPro" id="IPR022784">
    <property type="entry name" value="Ribosome_bgen_Alb1"/>
</dbReference>
<feature type="compositionally biased region" description="Low complexity" evidence="7">
    <location>
        <begin position="122"/>
        <end position="137"/>
    </location>
</feature>
<dbReference type="EMBL" id="SWFT01000120">
    <property type="protein sequence ID" value="KAA8899780.1"/>
    <property type="molecule type" value="Genomic_DNA"/>
</dbReference>
<evidence type="ECO:0000256" key="2">
    <source>
        <dbReference type="ARBA" id="ARBA00004496"/>
    </source>
</evidence>
<dbReference type="InterPro" id="IPR053278">
    <property type="entry name" value="Pre-60S_factor_ECM1"/>
</dbReference>
<evidence type="ECO:0000256" key="3">
    <source>
        <dbReference type="ARBA" id="ARBA00022448"/>
    </source>
</evidence>
<dbReference type="OMA" id="NTRKAGW"/>
<comment type="subcellular location">
    <subcellularLocation>
        <location evidence="2">Cytoplasm</location>
    </subcellularLocation>
    <subcellularLocation>
        <location evidence="1">Nucleus</location>
    </subcellularLocation>
</comment>
<dbReference type="GeneID" id="54782688"/>
<evidence type="ECO:0000256" key="4">
    <source>
        <dbReference type="ARBA" id="ARBA00022490"/>
    </source>
</evidence>
<sequence length="178" mass="19163">MAKKISKHSRAARRGLIDDGVASDLAKLPKAEPEAVRKSIIRTTITNENLLVKKMELSKIKKLQPKRHTRQVKRQVAVDKSGVLSAKIAQSVARARMVQAARKAGWDQINKAARASVDLDQSSVAKPAVPSAAKSVSGDFMDEDIHDDAAASPADDEPAVTFAKAANPFASLEQDEEA</sequence>
<feature type="region of interest" description="Disordered" evidence="7">
    <location>
        <begin position="117"/>
        <end position="178"/>
    </location>
</feature>
<keyword evidence="9" id="KW-1185">Reference proteome</keyword>
<dbReference type="GO" id="GO:0000055">
    <property type="term" value="P:ribosomal large subunit export from nucleus"/>
    <property type="evidence" value="ECO:0007669"/>
    <property type="project" value="TreeGrafter"/>
</dbReference>
<name>A0A642UIN2_DIURU</name>
<keyword evidence="5" id="KW-0690">Ribosome biogenesis</keyword>
<dbReference type="AlphaFoldDB" id="A0A642UIN2"/>
<keyword evidence="3" id="KW-0813">Transport</keyword>
<evidence type="ECO:0000313" key="9">
    <source>
        <dbReference type="Proteomes" id="UP000449547"/>
    </source>
</evidence>
<keyword evidence="6" id="KW-0539">Nucleus</keyword>
<evidence type="ECO:0000256" key="1">
    <source>
        <dbReference type="ARBA" id="ARBA00004123"/>
    </source>
</evidence>